<sequence length="73" mass="7886">DCRGEAVRALHQELLHSGRPASPALGARRLPAGHHPWDRLPGHRERHLPAVPRRRLCVASSGHPSSPSPGSGR</sequence>
<evidence type="ECO:0000313" key="2">
    <source>
        <dbReference type="EMBL" id="PNJ12558.1"/>
    </source>
</evidence>
<feature type="region of interest" description="Disordered" evidence="1">
    <location>
        <begin position="16"/>
        <end position="47"/>
    </location>
</feature>
<dbReference type="EMBL" id="NDHI03003646">
    <property type="protein sequence ID" value="PNJ12558.1"/>
    <property type="molecule type" value="Genomic_DNA"/>
</dbReference>
<accession>A0A2J8RVN4</accession>
<feature type="non-terminal residue" evidence="2">
    <location>
        <position position="1"/>
    </location>
</feature>
<comment type="caution">
    <text evidence="2">The sequence shown here is derived from an EMBL/GenBank/DDBJ whole genome shotgun (WGS) entry which is preliminary data.</text>
</comment>
<dbReference type="AlphaFoldDB" id="A0A2J8RVN4"/>
<proteinExistence type="predicted"/>
<evidence type="ECO:0000256" key="1">
    <source>
        <dbReference type="SAM" id="MobiDB-lite"/>
    </source>
</evidence>
<reference evidence="2" key="1">
    <citation type="submission" date="2017-12" db="EMBL/GenBank/DDBJ databases">
        <title>High-resolution comparative analysis of great ape genomes.</title>
        <authorList>
            <person name="Pollen A."/>
            <person name="Hastie A."/>
            <person name="Hormozdiari F."/>
            <person name="Dougherty M."/>
            <person name="Liu R."/>
            <person name="Chaisson M."/>
            <person name="Hoppe E."/>
            <person name="Hill C."/>
            <person name="Pang A."/>
            <person name="Hillier L."/>
            <person name="Baker C."/>
            <person name="Armstrong J."/>
            <person name="Shendure J."/>
            <person name="Paten B."/>
            <person name="Wilson R."/>
            <person name="Chao H."/>
            <person name="Schneider V."/>
            <person name="Ventura M."/>
            <person name="Kronenberg Z."/>
            <person name="Murali S."/>
            <person name="Gordon D."/>
            <person name="Cantsilieris S."/>
            <person name="Munson K."/>
            <person name="Nelson B."/>
            <person name="Raja A."/>
            <person name="Underwood J."/>
            <person name="Diekhans M."/>
            <person name="Fiddes I."/>
            <person name="Haussler D."/>
            <person name="Eichler E."/>
        </authorList>
    </citation>
    <scope>NUCLEOTIDE SEQUENCE [LARGE SCALE GENOMIC DNA]</scope>
    <source>
        <strain evidence="2">Susie</strain>
    </source>
</reference>
<organism evidence="2">
    <name type="scientific">Pongo abelii</name>
    <name type="common">Sumatran orangutan</name>
    <name type="synonym">Pongo pygmaeus abelii</name>
    <dbReference type="NCBI Taxonomy" id="9601"/>
    <lineage>
        <taxon>Eukaryota</taxon>
        <taxon>Metazoa</taxon>
        <taxon>Chordata</taxon>
        <taxon>Craniata</taxon>
        <taxon>Vertebrata</taxon>
        <taxon>Euteleostomi</taxon>
        <taxon>Mammalia</taxon>
        <taxon>Eutheria</taxon>
        <taxon>Euarchontoglires</taxon>
        <taxon>Primates</taxon>
        <taxon>Haplorrhini</taxon>
        <taxon>Catarrhini</taxon>
        <taxon>Hominidae</taxon>
        <taxon>Pongo</taxon>
    </lineage>
</organism>
<gene>
    <name evidence="2" type="ORF">CR201_G0048369</name>
</gene>
<protein>
    <submittedName>
        <fullName evidence="2">CYBA isoform 10</fullName>
    </submittedName>
</protein>
<name>A0A2J8RVN4_PONAB</name>
<feature type="non-terminal residue" evidence="2">
    <location>
        <position position="73"/>
    </location>
</feature>